<gene>
    <name evidence="2" type="ORF">C2G38_2167562</name>
</gene>
<proteinExistence type="predicted"/>
<reference evidence="2 3" key="1">
    <citation type="submission" date="2018-06" db="EMBL/GenBank/DDBJ databases">
        <title>Comparative genomics reveals the genomic features of Rhizophagus irregularis, R. cerebriforme, R. diaphanum and Gigaspora rosea, and their symbiotic lifestyle signature.</title>
        <authorList>
            <person name="Morin E."/>
            <person name="San Clemente H."/>
            <person name="Chen E.C.H."/>
            <person name="De La Providencia I."/>
            <person name="Hainaut M."/>
            <person name="Kuo A."/>
            <person name="Kohler A."/>
            <person name="Murat C."/>
            <person name="Tang N."/>
            <person name="Roy S."/>
            <person name="Loubradou J."/>
            <person name="Henrissat B."/>
            <person name="Grigoriev I.V."/>
            <person name="Corradi N."/>
            <person name="Roux C."/>
            <person name="Martin F.M."/>
        </authorList>
    </citation>
    <scope>NUCLEOTIDE SEQUENCE [LARGE SCALE GENOMIC DNA]</scope>
    <source>
        <strain evidence="2 3">DAOM 194757</strain>
    </source>
</reference>
<dbReference type="Proteomes" id="UP000266673">
    <property type="component" value="Unassembled WGS sequence"/>
</dbReference>
<dbReference type="EMBL" id="QKWP01000200">
    <property type="protein sequence ID" value="RIB24799.1"/>
    <property type="molecule type" value="Genomic_DNA"/>
</dbReference>
<keyword evidence="1" id="KW-0732">Signal</keyword>
<keyword evidence="3" id="KW-1185">Reference proteome</keyword>
<evidence type="ECO:0000313" key="2">
    <source>
        <dbReference type="EMBL" id="RIB24799.1"/>
    </source>
</evidence>
<organism evidence="2 3">
    <name type="scientific">Gigaspora rosea</name>
    <dbReference type="NCBI Taxonomy" id="44941"/>
    <lineage>
        <taxon>Eukaryota</taxon>
        <taxon>Fungi</taxon>
        <taxon>Fungi incertae sedis</taxon>
        <taxon>Mucoromycota</taxon>
        <taxon>Glomeromycotina</taxon>
        <taxon>Glomeromycetes</taxon>
        <taxon>Diversisporales</taxon>
        <taxon>Gigasporaceae</taxon>
        <taxon>Gigaspora</taxon>
    </lineage>
</organism>
<evidence type="ECO:0000313" key="3">
    <source>
        <dbReference type="Proteomes" id="UP000266673"/>
    </source>
</evidence>
<name>A0A397VUY7_9GLOM</name>
<evidence type="ECO:0008006" key="4">
    <source>
        <dbReference type="Google" id="ProtNLM"/>
    </source>
</evidence>
<feature type="signal peptide" evidence="1">
    <location>
        <begin position="1"/>
        <end position="24"/>
    </location>
</feature>
<sequence>MSNILYLIKLLLFSLIFISQKYLTVQITQITSLIPLAVYWNVPVSDVTKLLSIEKNLTNATEILTPLLYKYNESFGGYYIDVKANLVVINTIDFSKVPEMKSSPYLKDFINLLNFTYANYSTNQLEFSFNNLSELMNSTNSVNIIMGINPIYNRITIDLNHKDDKENEAFLNATLPFEQFIFINYDDDSYDDSDDSLSLRSTSNSSSSRLHTKRNIDIFFQGGEGVVTYSNGIPEIRCSAGFSAIHNETLQGYLITSARCLPGDTSEIYHTVWNSNQFRFFGVLRDFQLYSADFAVIEKLNNEYKLNPYISNSLHGEVLPSLYIDFFNFNGIQIPVGHEVCISGYDSHSKCGGVTSSNSRMNMLSLRLGVHTDEFYNMILARIDGQLSNRNVGGTVFCMDYDATNDATYILVLGIVTQIRYVRGRNNTLITIQPFYRIIRQRPYFQNFRFIDLDIYQQL</sequence>
<feature type="chain" id="PRO_5017336788" description="Peptidase S1 domain-containing protein" evidence="1">
    <location>
        <begin position="25"/>
        <end position="459"/>
    </location>
</feature>
<accession>A0A397VUY7</accession>
<comment type="caution">
    <text evidence="2">The sequence shown here is derived from an EMBL/GenBank/DDBJ whole genome shotgun (WGS) entry which is preliminary data.</text>
</comment>
<protein>
    <recommendedName>
        <fullName evidence="4">Peptidase S1 domain-containing protein</fullName>
    </recommendedName>
</protein>
<evidence type="ECO:0000256" key="1">
    <source>
        <dbReference type="SAM" id="SignalP"/>
    </source>
</evidence>
<dbReference type="AlphaFoldDB" id="A0A397VUY7"/>